<dbReference type="Proteomes" id="UP000037923">
    <property type="component" value="Unassembled WGS sequence"/>
</dbReference>
<accession>A0A0M9G439</accession>
<dbReference type="VEuPathDB" id="TriTrypDB:LpyrH10_06_4710"/>
<comment type="caution">
    <text evidence="1">The sequence shown here is derived from an EMBL/GenBank/DDBJ whole genome shotgun (WGS) entry which is preliminary data.</text>
</comment>
<evidence type="ECO:0000313" key="1">
    <source>
        <dbReference type="EMBL" id="KPA81843.1"/>
    </source>
</evidence>
<dbReference type="OMA" id="LAKTFEC"/>
<dbReference type="GeneID" id="26904392"/>
<dbReference type="RefSeq" id="XP_015660282.1">
    <property type="nucleotide sequence ID" value="XM_015801662.1"/>
</dbReference>
<dbReference type="EMBL" id="LGTL01000006">
    <property type="protein sequence ID" value="KPA81843.1"/>
    <property type="molecule type" value="Genomic_DNA"/>
</dbReference>
<proteinExistence type="predicted"/>
<dbReference type="Gene3D" id="1.10.10.10">
    <property type="entry name" value="Winged helix-like DNA-binding domain superfamily/Winged helix DNA-binding domain"/>
    <property type="match status" value="1"/>
</dbReference>
<protein>
    <submittedName>
        <fullName evidence="1">Putative cop9 signalosome complex subunit</fullName>
    </submittedName>
</protein>
<reference evidence="1 2" key="1">
    <citation type="submission" date="2015-07" db="EMBL/GenBank/DDBJ databases">
        <title>High-quality genome of monoxenous trypanosomatid Leptomonas pyrrhocoris.</title>
        <authorList>
            <person name="Flegontov P."/>
            <person name="Butenko A."/>
            <person name="Firsov S."/>
            <person name="Vlcek C."/>
            <person name="Logacheva M.D."/>
            <person name="Field M."/>
            <person name="Filatov D."/>
            <person name="Flegontova O."/>
            <person name="Gerasimov E."/>
            <person name="Jackson A.P."/>
            <person name="Kelly S."/>
            <person name="Opperdoes F."/>
            <person name="O'Reilly A."/>
            <person name="Votypka J."/>
            <person name="Yurchenko V."/>
            <person name="Lukes J."/>
        </authorList>
    </citation>
    <scope>NUCLEOTIDE SEQUENCE [LARGE SCALE GENOMIC DNA]</scope>
    <source>
        <strain evidence="1">H10</strain>
    </source>
</reference>
<organism evidence="1 2">
    <name type="scientific">Leptomonas pyrrhocoris</name>
    <name type="common">Firebug parasite</name>
    <dbReference type="NCBI Taxonomy" id="157538"/>
    <lineage>
        <taxon>Eukaryota</taxon>
        <taxon>Discoba</taxon>
        <taxon>Euglenozoa</taxon>
        <taxon>Kinetoplastea</taxon>
        <taxon>Metakinetoplastina</taxon>
        <taxon>Trypanosomatida</taxon>
        <taxon>Trypanosomatidae</taxon>
        <taxon>Leishmaniinae</taxon>
        <taxon>Leptomonas</taxon>
    </lineage>
</organism>
<name>A0A0M9G439_LEPPY</name>
<gene>
    <name evidence="1" type="ORF">ABB37_04101</name>
</gene>
<evidence type="ECO:0000313" key="2">
    <source>
        <dbReference type="Proteomes" id="UP000037923"/>
    </source>
</evidence>
<sequence length="396" mass="43450">MASTSSFCWDGVDRALERGDAKGAASVAQEGLRAVAYDERRRFFTQLCTVLLRHTRTSDGAVCVAEAGELLWMMPEVRSSSSATTTVSGETLLLAAALATANVTLQNYEKVLVFDRELLQSPAFFTYDGFTAIERLACVARILVASRMTDGTRYVDSAVHKGMSLYHGLVKSCVRLGDAAQRQRDAVVCAYLFELACYRQKQNDYVRAFQSFLALHDKNKQTEVLCRAALAALCIRAGEGVRQGALHDVLLRCSPAALPSLYPYVQQAYSQQLFRAADTAAVLAAAGEYVPTNVLRDALREHNILLLAKAFDCVYWRSLCVHMDDDAITEGELYDLLVSMVHAQRLPVAIHQDTGFIEFGEGQAGARQRVMTDADVFNRIAKATAVIAAARPDLLS</sequence>
<keyword evidence="2" id="KW-1185">Reference proteome</keyword>
<dbReference type="InterPro" id="IPR036388">
    <property type="entry name" value="WH-like_DNA-bd_sf"/>
</dbReference>
<dbReference type="OrthoDB" id="272244at2759"/>
<dbReference type="AlphaFoldDB" id="A0A0M9G439"/>